<dbReference type="RefSeq" id="WP_208463871.1">
    <property type="nucleotide sequence ID" value="NZ_JAGFOT010000003.1"/>
</dbReference>
<proteinExistence type="predicted"/>
<evidence type="ECO:0000313" key="2">
    <source>
        <dbReference type="Proteomes" id="UP000670925"/>
    </source>
</evidence>
<evidence type="ECO:0000313" key="1">
    <source>
        <dbReference type="EMBL" id="MBO3657282.1"/>
    </source>
</evidence>
<dbReference type="EMBL" id="JAGFOT010000003">
    <property type="protein sequence ID" value="MBO3657282.1"/>
    <property type="molecule type" value="Genomic_DNA"/>
</dbReference>
<reference evidence="1" key="1">
    <citation type="submission" date="2021-03" db="EMBL/GenBank/DDBJ databases">
        <title>Acinetobacter spp. whole-genome sequenced from Terengganu.</title>
        <authorList>
            <person name="Mohd Rani F."/>
        </authorList>
    </citation>
    <scope>NUCLEOTIDE SEQUENCE</scope>
    <source>
        <strain evidence="1">AC1502</strain>
    </source>
</reference>
<protein>
    <submittedName>
        <fullName evidence="1">Uncharacterized protein</fullName>
    </submittedName>
</protein>
<name>A0AAW4J952_ACIHA</name>
<accession>A0AAW4J952</accession>
<dbReference type="Proteomes" id="UP000670925">
    <property type="component" value="Unassembled WGS sequence"/>
</dbReference>
<gene>
    <name evidence="1" type="ORF">J5N55_04155</name>
</gene>
<organism evidence="1 2">
    <name type="scientific">Acinetobacter haemolyticus</name>
    <dbReference type="NCBI Taxonomy" id="29430"/>
    <lineage>
        <taxon>Bacteria</taxon>
        <taxon>Pseudomonadati</taxon>
        <taxon>Pseudomonadota</taxon>
        <taxon>Gammaproteobacteria</taxon>
        <taxon>Moraxellales</taxon>
        <taxon>Moraxellaceae</taxon>
        <taxon>Acinetobacter</taxon>
    </lineage>
</organism>
<dbReference type="AlphaFoldDB" id="A0AAW4J952"/>
<comment type="caution">
    <text evidence="1">The sequence shown here is derived from an EMBL/GenBank/DDBJ whole genome shotgun (WGS) entry which is preliminary data.</text>
</comment>
<sequence>MSRFIDKGISSLSLLKPEVWVHCPTCQMLAKIVEIKEKVSEEVKVFCTQCTYRKSLQHIRTQSYDYMSYYFNLNQNIDEWRGTCEVEINTKCTTCRKGKYKYLQQYARKSLIPREITISCNFCLRENTFDDSIYTLRKVSDSKEGLDSFYSYPLFLNIAVRQGQICVYNPTHLEILKNFIQADLREREFSNYNRSYFSRLPTWIKSTRNRKEILKAILRLEQMASTIQPSTTK</sequence>